<sequence>MGRAQALELRLWVASHCPPSPLALDNGAVTWEDPSWKILCCLDSFPPAETIAFPSSFAPLLHPQRAAAWRPHKPSLKHGSLPAQTGVMLDTEPFWARSRGGTSPIPLLLPQPPLSP</sequence>
<organism evidence="1 2">
    <name type="scientific">Rangifer tarandus platyrhynchus</name>
    <name type="common">Svalbard reindeer</name>
    <dbReference type="NCBI Taxonomy" id="3082113"/>
    <lineage>
        <taxon>Eukaryota</taxon>
        <taxon>Metazoa</taxon>
        <taxon>Chordata</taxon>
        <taxon>Craniata</taxon>
        <taxon>Vertebrata</taxon>
        <taxon>Euteleostomi</taxon>
        <taxon>Mammalia</taxon>
        <taxon>Eutheria</taxon>
        <taxon>Laurasiatheria</taxon>
        <taxon>Artiodactyla</taxon>
        <taxon>Ruminantia</taxon>
        <taxon>Pecora</taxon>
        <taxon>Cervidae</taxon>
        <taxon>Odocoileinae</taxon>
        <taxon>Rangifer</taxon>
    </lineage>
</organism>
<accession>A0ABN8Y4E1</accession>
<proteinExistence type="predicted"/>
<evidence type="ECO:0000313" key="1">
    <source>
        <dbReference type="EMBL" id="CAI9154696.1"/>
    </source>
</evidence>
<protein>
    <submittedName>
        <fullName evidence="1">Uncharacterized protein</fullName>
    </submittedName>
</protein>
<name>A0ABN8Y4E1_RANTA</name>
<reference evidence="1" key="1">
    <citation type="submission" date="2023-04" db="EMBL/GenBank/DDBJ databases">
        <authorList>
            <consortium name="ELIXIR-Norway"/>
        </authorList>
    </citation>
    <scope>NUCLEOTIDE SEQUENCE [LARGE SCALE GENOMIC DNA]</scope>
</reference>
<evidence type="ECO:0000313" key="2">
    <source>
        <dbReference type="Proteomes" id="UP001176941"/>
    </source>
</evidence>
<dbReference type="EMBL" id="OX459947">
    <property type="protein sequence ID" value="CAI9154696.1"/>
    <property type="molecule type" value="Genomic_DNA"/>
</dbReference>
<keyword evidence="2" id="KW-1185">Reference proteome</keyword>
<gene>
    <name evidence="1" type="ORF">MRATA1EN1_LOCUS3658</name>
</gene>
<dbReference type="Proteomes" id="UP001176941">
    <property type="component" value="Chromosome 11"/>
</dbReference>